<dbReference type="InterPro" id="IPR036388">
    <property type="entry name" value="WH-like_DNA-bd_sf"/>
</dbReference>
<dbReference type="GO" id="GO:0003677">
    <property type="term" value="F:DNA binding"/>
    <property type="evidence" value="ECO:0007669"/>
    <property type="project" value="UniProtKB-KW"/>
</dbReference>
<evidence type="ECO:0000256" key="3">
    <source>
        <dbReference type="ARBA" id="ARBA00023163"/>
    </source>
</evidence>
<dbReference type="GO" id="GO:0006355">
    <property type="term" value="P:regulation of DNA-templated transcription"/>
    <property type="evidence" value="ECO:0007669"/>
    <property type="project" value="InterPro"/>
</dbReference>
<evidence type="ECO:0000259" key="4">
    <source>
        <dbReference type="PROSITE" id="PS50043"/>
    </source>
</evidence>
<dbReference type="PROSITE" id="PS50043">
    <property type="entry name" value="HTH_LUXR_2"/>
    <property type="match status" value="1"/>
</dbReference>
<dbReference type="InterPro" id="IPR000792">
    <property type="entry name" value="Tscrpt_reg_LuxR_C"/>
</dbReference>
<dbReference type="InterPro" id="IPR016032">
    <property type="entry name" value="Sig_transdc_resp-reg_C-effctor"/>
</dbReference>
<dbReference type="STRING" id="408074.SAMN05660909_05302"/>
<proteinExistence type="predicted"/>
<dbReference type="RefSeq" id="WP_089765768.1">
    <property type="nucleotide sequence ID" value="NZ_BKAT01000062.1"/>
</dbReference>
<dbReference type="PROSITE" id="PS00622">
    <property type="entry name" value="HTH_LUXR_1"/>
    <property type="match status" value="1"/>
</dbReference>
<dbReference type="SUPFAM" id="SSF46894">
    <property type="entry name" value="C-terminal effector domain of the bipartite response regulators"/>
    <property type="match status" value="1"/>
</dbReference>
<dbReference type="SUPFAM" id="SSF55785">
    <property type="entry name" value="PYP-like sensor domain (PAS domain)"/>
    <property type="match status" value="1"/>
</dbReference>
<keyword evidence="1" id="KW-0805">Transcription regulation</keyword>
<dbReference type="InterPro" id="IPR035965">
    <property type="entry name" value="PAS-like_dom_sf"/>
</dbReference>
<dbReference type="PANTHER" id="PTHR44688:SF16">
    <property type="entry name" value="DNA-BINDING TRANSCRIPTIONAL ACTIVATOR DEVR_DOSR"/>
    <property type="match status" value="1"/>
</dbReference>
<dbReference type="PRINTS" id="PR00038">
    <property type="entry name" value="HTHLUXR"/>
</dbReference>
<reference evidence="6" key="1">
    <citation type="submission" date="2016-10" db="EMBL/GenBank/DDBJ databases">
        <authorList>
            <person name="Varghese N."/>
            <person name="Submissions S."/>
        </authorList>
    </citation>
    <scope>NUCLEOTIDE SEQUENCE [LARGE SCALE GENOMIC DNA]</scope>
    <source>
        <strain evidence="6">DSM 23920</strain>
    </source>
</reference>
<organism evidence="5 6">
    <name type="scientific">Chitinophaga terrae</name>
    <name type="common">ex Kim and Jung 2007</name>
    <dbReference type="NCBI Taxonomy" id="408074"/>
    <lineage>
        <taxon>Bacteria</taxon>
        <taxon>Pseudomonadati</taxon>
        <taxon>Bacteroidota</taxon>
        <taxon>Chitinophagia</taxon>
        <taxon>Chitinophagales</taxon>
        <taxon>Chitinophagaceae</taxon>
        <taxon>Chitinophaga</taxon>
    </lineage>
</organism>
<sequence length="269" mass="31210">MKRKKDTNSWLGYINHIRQQTYSREQLQTEGLERILHFADVSNSVFSHSIPWIYLLDYTTGKYTVVSKSMQLLLGYQCSDFIKDGLSLTLDKYQKDHLRLFNEEIFPDRLSILRKIPPAEHPNYVFSYNFRFQTKGGRYINLLQRNCFIKSDSKGNPLLSFGVITNVEHFKADNPVIQVVEKVDNTHFLGAGNQVSKKAYYIHKEDSLFTKREKEILLYVAEGLTSKAISRKLYLSEHTVIAHRRNMMEKCGAGNATELITYAVKNQLI</sequence>
<gene>
    <name evidence="5" type="ORF">SAMN05660909_05302</name>
</gene>
<evidence type="ECO:0000256" key="1">
    <source>
        <dbReference type="ARBA" id="ARBA00023015"/>
    </source>
</evidence>
<protein>
    <submittedName>
        <fullName evidence="5">Regulatory protein, luxR family</fullName>
    </submittedName>
</protein>
<accession>A0A1H4GIF4</accession>
<name>A0A1H4GIF4_9BACT</name>
<keyword evidence="6" id="KW-1185">Reference proteome</keyword>
<dbReference type="AlphaFoldDB" id="A0A1H4GIF4"/>
<evidence type="ECO:0000313" key="6">
    <source>
        <dbReference type="Proteomes" id="UP000199656"/>
    </source>
</evidence>
<keyword evidence="2" id="KW-0238">DNA-binding</keyword>
<dbReference type="SMART" id="SM00421">
    <property type="entry name" value="HTH_LUXR"/>
    <property type="match status" value="1"/>
</dbReference>
<dbReference type="Gene3D" id="1.10.10.10">
    <property type="entry name" value="Winged helix-like DNA-binding domain superfamily/Winged helix DNA-binding domain"/>
    <property type="match status" value="1"/>
</dbReference>
<evidence type="ECO:0000256" key="2">
    <source>
        <dbReference type="ARBA" id="ARBA00023125"/>
    </source>
</evidence>
<dbReference type="Gene3D" id="3.30.450.20">
    <property type="entry name" value="PAS domain"/>
    <property type="match status" value="1"/>
</dbReference>
<evidence type="ECO:0000313" key="5">
    <source>
        <dbReference type="EMBL" id="SEB08452.1"/>
    </source>
</evidence>
<dbReference type="OrthoDB" id="1727128at2"/>
<dbReference type="PANTHER" id="PTHR44688">
    <property type="entry name" value="DNA-BINDING TRANSCRIPTIONAL ACTIVATOR DEVR_DOSR"/>
    <property type="match status" value="1"/>
</dbReference>
<dbReference type="CDD" id="cd06170">
    <property type="entry name" value="LuxR_C_like"/>
    <property type="match status" value="1"/>
</dbReference>
<feature type="domain" description="HTH luxR-type" evidence="4">
    <location>
        <begin position="202"/>
        <end position="267"/>
    </location>
</feature>
<dbReference type="Pfam" id="PF00196">
    <property type="entry name" value="GerE"/>
    <property type="match status" value="1"/>
</dbReference>
<dbReference type="Proteomes" id="UP000199656">
    <property type="component" value="Unassembled WGS sequence"/>
</dbReference>
<keyword evidence="3" id="KW-0804">Transcription</keyword>
<dbReference type="EMBL" id="FNRL01000039">
    <property type="protein sequence ID" value="SEB08452.1"/>
    <property type="molecule type" value="Genomic_DNA"/>
</dbReference>